<protein>
    <submittedName>
        <fullName evidence="1">Uncharacterized protein</fullName>
    </submittedName>
</protein>
<proteinExistence type="predicted"/>
<keyword evidence="2" id="KW-1185">Reference proteome</keyword>
<sequence>MDCDQRNKDGVDIRQRKFGLPTWMVNNMERLNYATDFEQYGSSPPETESFLPEHLGFPDAMHPMDRSGFEDYRTPTTKHSHHSEDLVRTALENKHLHPAFTNAKGSSRVFESCPDSLVSSPDSTPCPTPEPSPVIRRKVSIPHPGDTVLTNPGRWFYFGKLKKSGPNSPMTNKESCEAVDAPTRGGVKLVISNFDLNAVSPNSW</sequence>
<gene>
    <name evidence="1" type="ORF">JTE90_022880</name>
</gene>
<evidence type="ECO:0000313" key="1">
    <source>
        <dbReference type="EMBL" id="KAG8186912.1"/>
    </source>
</evidence>
<organism evidence="1 2">
    <name type="scientific">Oedothorax gibbosus</name>
    <dbReference type="NCBI Taxonomy" id="931172"/>
    <lineage>
        <taxon>Eukaryota</taxon>
        <taxon>Metazoa</taxon>
        <taxon>Ecdysozoa</taxon>
        <taxon>Arthropoda</taxon>
        <taxon>Chelicerata</taxon>
        <taxon>Arachnida</taxon>
        <taxon>Araneae</taxon>
        <taxon>Araneomorphae</taxon>
        <taxon>Entelegynae</taxon>
        <taxon>Araneoidea</taxon>
        <taxon>Linyphiidae</taxon>
        <taxon>Erigoninae</taxon>
        <taxon>Oedothorax</taxon>
    </lineage>
</organism>
<reference evidence="1 2" key="1">
    <citation type="journal article" date="2022" name="Nat. Ecol. Evol.">
        <title>A masculinizing supergene underlies an exaggerated male reproductive morph in a spider.</title>
        <authorList>
            <person name="Hendrickx F."/>
            <person name="De Corte Z."/>
            <person name="Sonet G."/>
            <person name="Van Belleghem S.M."/>
            <person name="Kostlbacher S."/>
            <person name="Vangestel C."/>
        </authorList>
    </citation>
    <scope>NUCLEOTIDE SEQUENCE [LARGE SCALE GENOMIC DNA]</scope>
    <source>
        <strain evidence="1">W744_W776</strain>
    </source>
</reference>
<dbReference type="AlphaFoldDB" id="A0AAV6URH0"/>
<comment type="caution">
    <text evidence="1">The sequence shown here is derived from an EMBL/GenBank/DDBJ whole genome shotgun (WGS) entry which is preliminary data.</text>
</comment>
<evidence type="ECO:0000313" key="2">
    <source>
        <dbReference type="Proteomes" id="UP000827092"/>
    </source>
</evidence>
<accession>A0AAV6URH0</accession>
<dbReference type="Proteomes" id="UP000827092">
    <property type="component" value="Unassembled WGS sequence"/>
</dbReference>
<dbReference type="EMBL" id="JAFNEN010000285">
    <property type="protein sequence ID" value="KAG8186912.1"/>
    <property type="molecule type" value="Genomic_DNA"/>
</dbReference>
<name>A0AAV6URH0_9ARAC</name>